<sequence>MIRDTSYKSPGAPSTAALLANASGRPDFLILNTTPSPPPRKRGERLPRLHRLARNDIQVMCHREACPEGNEGTKGFRGDLRDFSLAAQNDRLSAIPEKSWLPERDNRIPPLPVTYQGQAPSGLPPYTGHSLTGERLMGERLLDGSQPFSGDYLIEPNPDTVALQPLPSRRGRESSSGSTPPLNPLVTPRVPFRVDNDPGSPRCRIKSSMTVQDKEGKRLPQSLTLFRNDKQRKTLKEAHILRAEGRI</sequence>
<dbReference type="AlphaFoldDB" id="A0A3B1BR26"/>
<accession>A0A3B1BR26</accession>
<evidence type="ECO:0000256" key="1">
    <source>
        <dbReference type="SAM" id="MobiDB-lite"/>
    </source>
</evidence>
<gene>
    <name evidence="2" type="ORF">MNBD_NITROSPINAE04-847</name>
</gene>
<dbReference type="EMBL" id="UOGA01000084">
    <property type="protein sequence ID" value="VAX17011.1"/>
    <property type="molecule type" value="Genomic_DNA"/>
</dbReference>
<evidence type="ECO:0000313" key="2">
    <source>
        <dbReference type="EMBL" id="VAX17011.1"/>
    </source>
</evidence>
<organism evidence="2">
    <name type="scientific">hydrothermal vent metagenome</name>
    <dbReference type="NCBI Taxonomy" id="652676"/>
    <lineage>
        <taxon>unclassified sequences</taxon>
        <taxon>metagenomes</taxon>
        <taxon>ecological metagenomes</taxon>
    </lineage>
</organism>
<feature type="region of interest" description="Disordered" evidence="1">
    <location>
        <begin position="164"/>
        <end position="200"/>
    </location>
</feature>
<proteinExistence type="predicted"/>
<name>A0A3B1BR26_9ZZZZ</name>
<protein>
    <submittedName>
        <fullName evidence="2">Uncharacterized protein</fullName>
    </submittedName>
</protein>
<reference evidence="2" key="1">
    <citation type="submission" date="2018-06" db="EMBL/GenBank/DDBJ databases">
        <authorList>
            <person name="Zhirakovskaya E."/>
        </authorList>
    </citation>
    <scope>NUCLEOTIDE SEQUENCE</scope>
</reference>